<dbReference type="InterPro" id="IPR006664">
    <property type="entry name" value="OMP_bac"/>
</dbReference>
<dbReference type="InterPro" id="IPR036737">
    <property type="entry name" value="OmpA-like_sf"/>
</dbReference>
<feature type="domain" description="OmpA-like" evidence="5">
    <location>
        <begin position="50"/>
        <end position="161"/>
    </location>
</feature>
<dbReference type="AlphaFoldDB" id="A0A7C4TIZ2"/>
<keyword evidence="3" id="KW-0998">Cell outer membrane</keyword>
<comment type="subcellular location">
    <subcellularLocation>
        <location evidence="1">Cell outer membrane</location>
    </subcellularLocation>
</comment>
<dbReference type="PRINTS" id="PR01021">
    <property type="entry name" value="OMPADOMAIN"/>
</dbReference>
<comment type="caution">
    <text evidence="6">The sequence shown here is derived from an EMBL/GenBank/DDBJ whole genome shotgun (WGS) entry which is preliminary data.</text>
</comment>
<evidence type="ECO:0000256" key="3">
    <source>
        <dbReference type="ARBA" id="ARBA00023237"/>
    </source>
</evidence>
<dbReference type="PANTHER" id="PTHR30329:SF21">
    <property type="entry name" value="LIPOPROTEIN YIAD-RELATED"/>
    <property type="match status" value="1"/>
</dbReference>
<proteinExistence type="predicted"/>
<gene>
    <name evidence="6" type="ORF">ENV60_10075</name>
</gene>
<dbReference type="Pfam" id="PF00691">
    <property type="entry name" value="OmpA"/>
    <property type="match status" value="1"/>
</dbReference>
<dbReference type="PANTHER" id="PTHR30329">
    <property type="entry name" value="STATOR ELEMENT OF FLAGELLAR MOTOR COMPLEX"/>
    <property type="match status" value="1"/>
</dbReference>
<dbReference type="GO" id="GO:0009279">
    <property type="term" value="C:cell outer membrane"/>
    <property type="evidence" value="ECO:0007669"/>
    <property type="project" value="UniProtKB-SubCell"/>
</dbReference>
<reference evidence="6" key="1">
    <citation type="journal article" date="2020" name="mSystems">
        <title>Genome- and Community-Level Interaction Insights into Carbon Utilization and Element Cycling Functions of Hydrothermarchaeota in Hydrothermal Sediment.</title>
        <authorList>
            <person name="Zhou Z."/>
            <person name="Liu Y."/>
            <person name="Xu W."/>
            <person name="Pan J."/>
            <person name="Luo Z.H."/>
            <person name="Li M."/>
        </authorList>
    </citation>
    <scope>NUCLEOTIDE SEQUENCE [LARGE SCALE GENOMIC DNA]</scope>
    <source>
        <strain evidence="6">SpSt-774</strain>
    </source>
</reference>
<dbReference type="PRINTS" id="PR01023">
    <property type="entry name" value="NAFLGMOTY"/>
</dbReference>
<name>A0A7C4TIZ2_UNCW3</name>
<dbReference type="EMBL" id="DTGZ01000192">
    <property type="protein sequence ID" value="HGV98621.1"/>
    <property type="molecule type" value="Genomic_DNA"/>
</dbReference>
<keyword evidence="2 4" id="KW-0472">Membrane</keyword>
<dbReference type="PROSITE" id="PS51257">
    <property type="entry name" value="PROKAR_LIPOPROTEIN"/>
    <property type="match status" value="1"/>
</dbReference>
<dbReference type="InterPro" id="IPR050330">
    <property type="entry name" value="Bact_OuterMem_StrucFunc"/>
</dbReference>
<dbReference type="PROSITE" id="PS51123">
    <property type="entry name" value="OMPA_2"/>
    <property type="match status" value="1"/>
</dbReference>
<evidence type="ECO:0000259" key="5">
    <source>
        <dbReference type="PROSITE" id="PS51123"/>
    </source>
</evidence>
<dbReference type="SUPFAM" id="SSF103088">
    <property type="entry name" value="OmpA-like"/>
    <property type="match status" value="1"/>
</dbReference>
<dbReference type="InterPro" id="IPR006665">
    <property type="entry name" value="OmpA-like"/>
</dbReference>
<evidence type="ECO:0000256" key="1">
    <source>
        <dbReference type="ARBA" id="ARBA00004442"/>
    </source>
</evidence>
<evidence type="ECO:0000256" key="4">
    <source>
        <dbReference type="PROSITE-ProRule" id="PRU00473"/>
    </source>
</evidence>
<organism evidence="6">
    <name type="scientific">candidate division WOR-3 bacterium</name>
    <dbReference type="NCBI Taxonomy" id="2052148"/>
    <lineage>
        <taxon>Bacteria</taxon>
        <taxon>Bacteria division WOR-3</taxon>
    </lineage>
</organism>
<evidence type="ECO:0000313" key="6">
    <source>
        <dbReference type="EMBL" id="HGV98621.1"/>
    </source>
</evidence>
<accession>A0A7C4TIZ2</accession>
<evidence type="ECO:0000256" key="2">
    <source>
        <dbReference type="ARBA" id="ARBA00023136"/>
    </source>
</evidence>
<sequence>MRYLKLTTLPVLLGLVIFLGCPKKQVVKPVEPTPVPEETTAVVPQETTVVETRPALVLERIFFDFDKSDIREDAAATLRRNADMLKLYPEVKVIIEGHCCEIGTAEYNMALGERRAKSARDYLVMLGISPDRLSTVSYGEERPLDPKVLEKNRRCEFVIMK</sequence>
<dbReference type="CDD" id="cd07185">
    <property type="entry name" value="OmpA_C-like"/>
    <property type="match status" value="1"/>
</dbReference>
<dbReference type="Gene3D" id="3.30.1330.60">
    <property type="entry name" value="OmpA-like domain"/>
    <property type="match status" value="1"/>
</dbReference>
<protein>
    <submittedName>
        <fullName evidence="6">OmpA family protein</fullName>
    </submittedName>
</protein>